<comment type="similarity">
    <text evidence="1">Belongs to the thioesterase family.</text>
</comment>
<dbReference type="SUPFAM" id="SSF53474">
    <property type="entry name" value="alpha/beta-Hydrolases"/>
    <property type="match status" value="1"/>
</dbReference>
<protein>
    <submittedName>
        <fullName evidence="3">Thioesterase II family protein</fullName>
    </submittedName>
</protein>
<dbReference type="Proteomes" id="UP001597497">
    <property type="component" value="Unassembled WGS sequence"/>
</dbReference>
<dbReference type="Pfam" id="PF00975">
    <property type="entry name" value="Thioesterase"/>
    <property type="match status" value="1"/>
</dbReference>
<evidence type="ECO:0000259" key="2">
    <source>
        <dbReference type="Pfam" id="PF00975"/>
    </source>
</evidence>
<dbReference type="PANTHER" id="PTHR11487">
    <property type="entry name" value="THIOESTERASE"/>
    <property type="match status" value="1"/>
</dbReference>
<evidence type="ECO:0000313" key="3">
    <source>
        <dbReference type="EMBL" id="MFD2670160.1"/>
    </source>
</evidence>
<dbReference type="InterPro" id="IPR012223">
    <property type="entry name" value="TEII"/>
</dbReference>
<proteinExistence type="inferred from homology"/>
<keyword evidence="4" id="KW-1185">Reference proteome</keyword>
<evidence type="ECO:0000256" key="1">
    <source>
        <dbReference type="ARBA" id="ARBA00007169"/>
    </source>
</evidence>
<name>A0ABW5R617_9BACL</name>
<dbReference type="InterPro" id="IPR029058">
    <property type="entry name" value="AB_hydrolase_fold"/>
</dbReference>
<dbReference type="PANTHER" id="PTHR11487:SF0">
    <property type="entry name" value="S-ACYL FATTY ACID SYNTHASE THIOESTERASE, MEDIUM CHAIN"/>
    <property type="match status" value="1"/>
</dbReference>
<accession>A0ABW5R617</accession>
<comment type="caution">
    <text evidence="3">The sequence shown here is derived from an EMBL/GenBank/DDBJ whole genome shotgun (WGS) entry which is preliminary data.</text>
</comment>
<dbReference type="Gene3D" id="3.40.50.1820">
    <property type="entry name" value="alpha/beta hydrolase"/>
    <property type="match status" value="1"/>
</dbReference>
<organism evidence="3 4">
    <name type="scientific">Marinicrinis sediminis</name>
    <dbReference type="NCBI Taxonomy" id="1652465"/>
    <lineage>
        <taxon>Bacteria</taxon>
        <taxon>Bacillati</taxon>
        <taxon>Bacillota</taxon>
        <taxon>Bacilli</taxon>
        <taxon>Bacillales</taxon>
        <taxon>Paenibacillaceae</taxon>
    </lineage>
</organism>
<dbReference type="InterPro" id="IPR001031">
    <property type="entry name" value="Thioesterase"/>
</dbReference>
<dbReference type="EMBL" id="JBHUMM010000001">
    <property type="protein sequence ID" value="MFD2670160.1"/>
    <property type="molecule type" value="Genomic_DNA"/>
</dbReference>
<evidence type="ECO:0000313" key="4">
    <source>
        <dbReference type="Proteomes" id="UP001597497"/>
    </source>
</evidence>
<dbReference type="RefSeq" id="WP_379927499.1">
    <property type="nucleotide sequence ID" value="NZ_JBHUMM010000001.1"/>
</dbReference>
<sequence length="239" mass="27527">MKKIKLLCIPYAGASSVIYHRWRTQFAAPIEMKALELRGRGYRMEESLLHSMDEAVHDLYEVVKEEAQSGEIALFGHSMGGYMSYLIALRMEQEKLPLRHLFLSGMRAPQVQRDQSTHTLEEEAFIARILDMGGTPKEVFADPELKAMFLPLLRADYHVVDSFDHHADHPQLQTPLTIFNGSDDEAKTLNTEIWQAVAEQYEMVTYEGDHFFLNEKKDDMIAYITRKLQTGAPQRMLFT</sequence>
<feature type="domain" description="Thioesterase" evidence="2">
    <location>
        <begin position="5"/>
        <end position="224"/>
    </location>
</feature>
<gene>
    <name evidence="3" type="ORF">ACFSUC_00900</name>
</gene>
<reference evidence="4" key="1">
    <citation type="journal article" date="2019" name="Int. J. Syst. Evol. Microbiol.">
        <title>The Global Catalogue of Microorganisms (GCM) 10K type strain sequencing project: providing services to taxonomists for standard genome sequencing and annotation.</title>
        <authorList>
            <consortium name="The Broad Institute Genomics Platform"/>
            <consortium name="The Broad Institute Genome Sequencing Center for Infectious Disease"/>
            <person name="Wu L."/>
            <person name="Ma J."/>
        </authorList>
    </citation>
    <scope>NUCLEOTIDE SEQUENCE [LARGE SCALE GENOMIC DNA]</scope>
    <source>
        <strain evidence="4">KCTC 33676</strain>
    </source>
</reference>